<dbReference type="InterPro" id="IPR012337">
    <property type="entry name" value="RNaseH-like_sf"/>
</dbReference>
<dbReference type="GO" id="GO:0003676">
    <property type="term" value="F:nucleic acid binding"/>
    <property type="evidence" value="ECO:0007669"/>
    <property type="project" value="InterPro"/>
</dbReference>
<proteinExistence type="predicted"/>
<dbReference type="OrthoDB" id="166633at2759"/>
<dbReference type="Gene3D" id="3.30.420.10">
    <property type="entry name" value="Ribonuclease H-like superfamily/Ribonuclease H"/>
    <property type="match status" value="1"/>
</dbReference>
<organism evidence="1 2">
    <name type="scientific">Phytophthora megakarya</name>
    <dbReference type="NCBI Taxonomy" id="4795"/>
    <lineage>
        <taxon>Eukaryota</taxon>
        <taxon>Sar</taxon>
        <taxon>Stramenopiles</taxon>
        <taxon>Oomycota</taxon>
        <taxon>Peronosporomycetes</taxon>
        <taxon>Peronosporales</taxon>
        <taxon>Peronosporaceae</taxon>
        <taxon>Phytophthora</taxon>
    </lineage>
</organism>
<keyword evidence="2" id="KW-1185">Reference proteome</keyword>
<dbReference type="STRING" id="4795.A0A225VZW9"/>
<sequence>MGIVNRLTKRAKFIATKTTDDSNEIANVFMKNYVKDHDMPKTIVSDRDAKFTSKFWQATMPAMATQHNL</sequence>
<evidence type="ECO:0000313" key="1">
    <source>
        <dbReference type="EMBL" id="OWZ10986.1"/>
    </source>
</evidence>
<accession>A0A225VZW9</accession>
<evidence type="ECO:0000313" key="2">
    <source>
        <dbReference type="Proteomes" id="UP000198211"/>
    </source>
</evidence>
<comment type="caution">
    <text evidence="1">The sequence shown here is derived from an EMBL/GenBank/DDBJ whole genome shotgun (WGS) entry which is preliminary data.</text>
</comment>
<name>A0A225VZW9_9STRA</name>
<dbReference type="PANTHER" id="PTHR35046:SF26">
    <property type="entry name" value="RNA-DIRECTED DNA POLYMERASE"/>
    <property type="match status" value="1"/>
</dbReference>
<reference evidence="2" key="1">
    <citation type="submission" date="2017-03" db="EMBL/GenBank/DDBJ databases">
        <title>Phytopthora megakarya and P. palmivora, two closely related causual agents of cacao black pod achieved similar genome size and gene model numbers by different mechanisms.</title>
        <authorList>
            <person name="Ali S."/>
            <person name="Shao J."/>
            <person name="Larry D.J."/>
            <person name="Kronmiller B."/>
            <person name="Shen D."/>
            <person name="Strem M.D."/>
            <person name="Melnick R.L."/>
            <person name="Guiltinan M.J."/>
            <person name="Tyler B.M."/>
            <person name="Meinhardt L.W."/>
            <person name="Bailey B.A."/>
        </authorList>
    </citation>
    <scope>NUCLEOTIDE SEQUENCE [LARGE SCALE GENOMIC DNA]</scope>
    <source>
        <strain evidence="2">zdho120</strain>
    </source>
</reference>
<protein>
    <recommendedName>
        <fullName evidence="3">Integrase catalytic domain-containing protein</fullName>
    </recommendedName>
</protein>
<dbReference type="Proteomes" id="UP000198211">
    <property type="component" value="Unassembled WGS sequence"/>
</dbReference>
<dbReference type="InterPro" id="IPR036397">
    <property type="entry name" value="RNaseH_sf"/>
</dbReference>
<dbReference type="SUPFAM" id="SSF53098">
    <property type="entry name" value="Ribonuclease H-like"/>
    <property type="match status" value="1"/>
</dbReference>
<dbReference type="PANTHER" id="PTHR35046">
    <property type="entry name" value="ZINC KNUCKLE (CCHC-TYPE) FAMILY PROTEIN"/>
    <property type="match status" value="1"/>
</dbReference>
<gene>
    <name evidence="1" type="ORF">PHMEG_00016060</name>
</gene>
<evidence type="ECO:0008006" key="3">
    <source>
        <dbReference type="Google" id="ProtNLM"/>
    </source>
</evidence>
<dbReference type="AlphaFoldDB" id="A0A225VZW9"/>
<dbReference type="EMBL" id="NBNE01002261">
    <property type="protein sequence ID" value="OWZ10986.1"/>
    <property type="molecule type" value="Genomic_DNA"/>
</dbReference>